<protein>
    <submittedName>
        <fullName evidence="1">Uncharacterized protein</fullName>
    </submittedName>
</protein>
<dbReference type="STRING" id="1009370.ALO_11014"/>
<comment type="caution">
    <text evidence="1">The sequence shown here is derived from an EMBL/GenBank/DDBJ whole genome shotgun (WGS) entry which is preliminary data.</text>
</comment>
<name>F7NJE7_9FIRM</name>
<dbReference type="RefSeq" id="WP_004095500.1">
    <property type="nucleotide sequence ID" value="NZ_AFGF01000085.1"/>
</dbReference>
<evidence type="ECO:0000313" key="1">
    <source>
        <dbReference type="EMBL" id="EGO63895.1"/>
    </source>
</evidence>
<organism evidence="1 2">
    <name type="scientific">Acetonema longum DSM 6540</name>
    <dbReference type="NCBI Taxonomy" id="1009370"/>
    <lineage>
        <taxon>Bacteria</taxon>
        <taxon>Bacillati</taxon>
        <taxon>Bacillota</taxon>
        <taxon>Negativicutes</taxon>
        <taxon>Acetonemataceae</taxon>
        <taxon>Acetonema</taxon>
    </lineage>
</organism>
<reference evidence="1 2" key="1">
    <citation type="journal article" date="2011" name="EMBO J.">
        <title>Structural diversity of bacterial flagellar motors.</title>
        <authorList>
            <person name="Chen S."/>
            <person name="Beeby M."/>
            <person name="Murphy G.E."/>
            <person name="Leadbetter J.R."/>
            <person name="Hendrixson D.R."/>
            <person name="Briegel A."/>
            <person name="Li Z."/>
            <person name="Shi J."/>
            <person name="Tocheva E.I."/>
            <person name="Muller A."/>
            <person name="Dobro M.J."/>
            <person name="Jensen G.J."/>
        </authorList>
    </citation>
    <scope>NUCLEOTIDE SEQUENCE [LARGE SCALE GENOMIC DNA]</scope>
    <source>
        <strain evidence="1 2">DSM 6540</strain>
    </source>
</reference>
<sequence>MLTGDRGKTVKRLMQAGVQAIGRLFLLPVIGLLLLTSPAFAAYDFIENGSFQQRLAGWEFEENFQPAGNQPVGISWSDNTVYLNGKVGDTRQGIQQKLAVDVASYSSLLLSVEVRVDAARQDGLGLTGTEAPVAVYCIYTDENGLLHNSLDAQSGNRMFWRGFYYLPSQLPVQAGDGVPVVQGAWSSFTYDLMRLMPRPKTIHAVGIQGAGWAGRSAAVRKVALVAPEEGRELVTNPGFRQLAAGWQVEQDFQPSEYRTELITHNEGLQLKQAFGDSRVGVRQRIEADVSGCSSLIVTADIRLERQSMGGTGWNGNEAPVALFVVYTDEQGILHDKLPEGASENSRSVFWRGLYCLDPVPPAISLRGVKVEPDRWQTVSFELMELDPKPKVIHYIGVHGAGRAPRDGAIRLLSLKSR</sequence>
<proteinExistence type="predicted"/>
<dbReference type="AlphaFoldDB" id="F7NJE7"/>
<keyword evidence="2" id="KW-1185">Reference proteome</keyword>
<dbReference type="OrthoDB" id="9820829at2"/>
<gene>
    <name evidence="1" type="ORF">ALO_11014</name>
</gene>
<dbReference type="EMBL" id="AFGF01000085">
    <property type="protein sequence ID" value="EGO63895.1"/>
    <property type="molecule type" value="Genomic_DNA"/>
</dbReference>
<accession>F7NJE7</accession>
<dbReference type="Proteomes" id="UP000003240">
    <property type="component" value="Unassembled WGS sequence"/>
</dbReference>
<evidence type="ECO:0000313" key="2">
    <source>
        <dbReference type="Proteomes" id="UP000003240"/>
    </source>
</evidence>